<dbReference type="RefSeq" id="WP_353929721.1">
    <property type="nucleotide sequence ID" value="NZ_CP150886.1"/>
</dbReference>
<keyword evidence="2" id="KW-0812">Transmembrane</keyword>
<comment type="similarity">
    <text evidence="1">Belongs to the EamA transporter family.</text>
</comment>
<keyword evidence="2" id="KW-0472">Membrane</keyword>
<feature type="transmembrane region" description="Helical" evidence="2">
    <location>
        <begin position="118"/>
        <end position="135"/>
    </location>
</feature>
<gene>
    <name evidence="4" type="ORF">WJM97_15590</name>
</gene>
<name>A0ABZ2UN56_9CYAN</name>
<dbReference type="Pfam" id="PF00892">
    <property type="entry name" value="EamA"/>
    <property type="match status" value="1"/>
</dbReference>
<feature type="transmembrane region" description="Helical" evidence="2">
    <location>
        <begin position="35"/>
        <end position="53"/>
    </location>
</feature>
<reference evidence="4 5" key="1">
    <citation type="submission" date="2024-04" db="EMBL/GenBank/DDBJ databases">
        <title>Okeanomitos corallinicola gen. &amp; sp. nov. (Nostocales, Cyanobacteria), a new toxic marine heterocyst-forming cyanobacterium from a coral reef.</title>
        <authorList>
            <person name="Li H."/>
            <person name="Li R."/>
            <person name="Kang J."/>
            <person name="Hii K.S."/>
            <person name="Mohamed H.F."/>
            <person name="Xu X."/>
            <person name="Luo Z."/>
        </authorList>
    </citation>
    <scope>NUCLEOTIDE SEQUENCE [LARGE SCALE GENOMIC DNA]</scope>
    <source>
        <strain evidence="4 5">TIOX110</strain>
    </source>
</reference>
<organism evidence="4 5">
    <name type="scientific">Okeanomitos corallinicola TIOX110</name>
    <dbReference type="NCBI Taxonomy" id="3133117"/>
    <lineage>
        <taxon>Bacteria</taxon>
        <taxon>Bacillati</taxon>
        <taxon>Cyanobacteriota</taxon>
        <taxon>Cyanophyceae</taxon>
        <taxon>Nostocales</taxon>
        <taxon>Aphanizomenonaceae</taxon>
        <taxon>Okeanomitos</taxon>
    </lineage>
</organism>
<feature type="domain" description="EamA" evidence="3">
    <location>
        <begin position="4"/>
        <end position="135"/>
    </location>
</feature>
<protein>
    <submittedName>
        <fullName evidence="4">EamA family transporter</fullName>
    </submittedName>
</protein>
<feature type="transmembrane region" description="Helical" evidence="2">
    <location>
        <begin position="90"/>
        <end position="111"/>
    </location>
</feature>
<sequence>MKTWLIPTMGALFCWAGWAFLPKLAIQNIDTKSILIYEALGALTIALLVLVSIDYKLELDWKAGSIAFISGALNILGVLCYLQAIAKGKISLISTISALYPLLVIILAVFFFQESLTLKQFLGLALGLSSIILLAT</sequence>
<accession>A0ABZ2UN56</accession>
<dbReference type="Gene3D" id="1.10.3730.20">
    <property type="match status" value="1"/>
</dbReference>
<evidence type="ECO:0000256" key="1">
    <source>
        <dbReference type="ARBA" id="ARBA00007362"/>
    </source>
</evidence>
<proteinExistence type="inferred from homology"/>
<dbReference type="InterPro" id="IPR037185">
    <property type="entry name" value="EmrE-like"/>
</dbReference>
<evidence type="ECO:0000313" key="4">
    <source>
        <dbReference type="EMBL" id="WZB86807.1"/>
    </source>
</evidence>
<dbReference type="Proteomes" id="UP001483337">
    <property type="component" value="Chromosome"/>
</dbReference>
<feature type="transmembrane region" description="Helical" evidence="2">
    <location>
        <begin position="65"/>
        <end position="84"/>
    </location>
</feature>
<evidence type="ECO:0000259" key="3">
    <source>
        <dbReference type="Pfam" id="PF00892"/>
    </source>
</evidence>
<evidence type="ECO:0000256" key="2">
    <source>
        <dbReference type="SAM" id="Phobius"/>
    </source>
</evidence>
<dbReference type="SUPFAM" id="SSF103481">
    <property type="entry name" value="Multidrug resistance efflux transporter EmrE"/>
    <property type="match status" value="1"/>
</dbReference>
<keyword evidence="2" id="KW-1133">Transmembrane helix</keyword>
<evidence type="ECO:0000313" key="5">
    <source>
        <dbReference type="Proteomes" id="UP001483337"/>
    </source>
</evidence>
<dbReference type="InterPro" id="IPR000620">
    <property type="entry name" value="EamA_dom"/>
</dbReference>
<dbReference type="EMBL" id="CP150886">
    <property type="protein sequence ID" value="WZB86807.1"/>
    <property type="molecule type" value="Genomic_DNA"/>
</dbReference>
<keyword evidence="5" id="KW-1185">Reference proteome</keyword>